<feature type="region of interest" description="Disordered" evidence="2">
    <location>
        <begin position="291"/>
        <end position="327"/>
    </location>
</feature>
<gene>
    <name evidence="4" type="ORF">A2527_14185</name>
</gene>
<feature type="compositionally biased region" description="Polar residues" evidence="2">
    <location>
        <begin position="291"/>
        <end position="309"/>
    </location>
</feature>
<evidence type="ECO:0000313" key="4">
    <source>
        <dbReference type="EMBL" id="OGG93073.1"/>
    </source>
</evidence>
<dbReference type="EMBL" id="MFNE01000053">
    <property type="protein sequence ID" value="OGG93073.1"/>
    <property type="molecule type" value="Genomic_DNA"/>
</dbReference>
<evidence type="ECO:0000256" key="2">
    <source>
        <dbReference type="SAM" id="MobiDB-lite"/>
    </source>
</evidence>
<sequence length="401" mass="41953">MPTPYPLALAEFAATPLAIMPEAAEMILGVLRGNKNLAALAEAQERRQMLDAEGAQIPGAVLGLDQGSLSQSYLAEVVGGVAVVNLYGPIYPKANLLFNVSGGTSLEILVKTLNQAWADPKIKAVVLRIDSPGGSIYQVAETAELIKNAPKPTYAHASGTCASAAYWIASAARKIYANQGALVGSIGVLVQYTDDSRGREAMGLDDYTVVSSQSPDKTATPADKKGEKLFQQMVDRSAVHFISAVARYRGITSQKVQSEFGQGFVVDGPEALNRGMIDGVKPLGQLVAELNQSKPGDSPRQNANHQTEQPMAGEETPAAEPQSPAPSAELLAQAQALAAAQEVLAQNQTALAEAQKALAEQAGKIKGLEKELAALKQEDDPAAKTPPVHGTSGAGKIPSLI</sequence>
<dbReference type="AlphaFoldDB" id="A0A1F6G4M9"/>
<evidence type="ECO:0000259" key="3">
    <source>
        <dbReference type="Pfam" id="PF01343"/>
    </source>
</evidence>
<feature type="region of interest" description="Disordered" evidence="2">
    <location>
        <begin position="377"/>
        <end position="401"/>
    </location>
</feature>
<proteinExistence type="inferred from homology"/>
<evidence type="ECO:0000313" key="5">
    <source>
        <dbReference type="Proteomes" id="UP000178449"/>
    </source>
</evidence>
<evidence type="ECO:0000256" key="1">
    <source>
        <dbReference type="ARBA" id="ARBA00008683"/>
    </source>
</evidence>
<dbReference type="InterPro" id="IPR029045">
    <property type="entry name" value="ClpP/crotonase-like_dom_sf"/>
</dbReference>
<reference evidence="4 5" key="1">
    <citation type="journal article" date="2016" name="Nat. Commun.">
        <title>Thousands of microbial genomes shed light on interconnected biogeochemical processes in an aquifer system.</title>
        <authorList>
            <person name="Anantharaman K."/>
            <person name="Brown C.T."/>
            <person name="Hug L.A."/>
            <person name="Sharon I."/>
            <person name="Castelle C.J."/>
            <person name="Probst A.J."/>
            <person name="Thomas B.C."/>
            <person name="Singh A."/>
            <person name="Wilkins M.J."/>
            <person name="Karaoz U."/>
            <person name="Brodie E.L."/>
            <person name="Williams K.H."/>
            <person name="Hubbard S.S."/>
            <person name="Banfield J.F."/>
        </authorList>
    </citation>
    <scope>NUCLEOTIDE SEQUENCE [LARGE SCALE GENOMIC DNA]</scope>
</reference>
<dbReference type="PANTHER" id="PTHR42987:SF7">
    <property type="entry name" value="SIGNAL PEPTIDE PEPTIDASE SPPA-RELATED"/>
    <property type="match status" value="1"/>
</dbReference>
<dbReference type="InterPro" id="IPR002142">
    <property type="entry name" value="Peptidase_S49"/>
</dbReference>
<feature type="compositionally biased region" description="Low complexity" evidence="2">
    <location>
        <begin position="314"/>
        <end position="327"/>
    </location>
</feature>
<dbReference type="STRING" id="1817772.A2527_14185"/>
<name>A0A1F6G4M9_9PROT</name>
<dbReference type="GO" id="GO:0006508">
    <property type="term" value="P:proteolysis"/>
    <property type="evidence" value="ECO:0007669"/>
    <property type="project" value="InterPro"/>
</dbReference>
<dbReference type="CDD" id="cd07022">
    <property type="entry name" value="S49_Sppa_36K_type"/>
    <property type="match status" value="1"/>
</dbReference>
<dbReference type="Proteomes" id="UP000178449">
    <property type="component" value="Unassembled WGS sequence"/>
</dbReference>
<dbReference type="PANTHER" id="PTHR42987">
    <property type="entry name" value="PEPTIDASE S49"/>
    <property type="match status" value="1"/>
</dbReference>
<dbReference type="GO" id="GO:0008233">
    <property type="term" value="F:peptidase activity"/>
    <property type="evidence" value="ECO:0007669"/>
    <property type="project" value="InterPro"/>
</dbReference>
<protein>
    <recommendedName>
        <fullName evidence="3">Peptidase S49 domain-containing protein</fullName>
    </recommendedName>
</protein>
<dbReference type="SUPFAM" id="SSF52096">
    <property type="entry name" value="ClpP/crotonase"/>
    <property type="match status" value="1"/>
</dbReference>
<dbReference type="Gene3D" id="3.90.226.10">
    <property type="entry name" value="2-enoyl-CoA Hydratase, Chain A, domain 1"/>
    <property type="match status" value="1"/>
</dbReference>
<dbReference type="Pfam" id="PF01343">
    <property type="entry name" value="Peptidase_S49"/>
    <property type="match status" value="1"/>
</dbReference>
<comment type="caution">
    <text evidence="4">The sequence shown here is derived from an EMBL/GenBank/DDBJ whole genome shotgun (WGS) entry which is preliminary data.</text>
</comment>
<accession>A0A1F6G4M9</accession>
<organism evidence="4 5">
    <name type="scientific">Candidatus Lambdaproteobacteria bacterium RIFOXYD2_FULL_50_16</name>
    <dbReference type="NCBI Taxonomy" id="1817772"/>
    <lineage>
        <taxon>Bacteria</taxon>
        <taxon>Pseudomonadati</taxon>
        <taxon>Pseudomonadota</taxon>
        <taxon>Candidatus Lambdaproteobacteria</taxon>
    </lineage>
</organism>
<feature type="domain" description="Peptidase S49" evidence="3">
    <location>
        <begin position="147"/>
        <end position="293"/>
    </location>
</feature>
<dbReference type="InterPro" id="IPR033855">
    <property type="entry name" value="Protein_C"/>
</dbReference>
<comment type="similarity">
    <text evidence="1">Belongs to the peptidase S49 family.</text>
</comment>